<organism evidence="3">
    <name type="scientific">Dermatophagoides farinae</name>
    <name type="common">American house dust mite</name>
    <dbReference type="NCBI Taxonomy" id="6954"/>
    <lineage>
        <taxon>Eukaryota</taxon>
        <taxon>Metazoa</taxon>
        <taxon>Ecdysozoa</taxon>
        <taxon>Arthropoda</taxon>
        <taxon>Chelicerata</taxon>
        <taxon>Arachnida</taxon>
        <taxon>Acari</taxon>
        <taxon>Acariformes</taxon>
        <taxon>Sarcoptiformes</taxon>
        <taxon>Astigmata</taxon>
        <taxon>Psoroptidia</taxon>
        <taxon>Analgoidea</taxon>
        <taxon>Pyroglyphidae</taxon>
        <taxon>Dermatophagoidinae</taxon>
        <taxon>Dermatophagoides</taxon>
    </lineage>
</organism>
<reference evidence="3" key="1">
    <citation type="submission" date="2020-06" db="EMBL/GenBank/DDBJ databases">
        <authorList>
            <person name="Ji K."/>
            <person name="Li J."/>
        </authorList>
    </citation>
    <scope>NUCLEOTIDE SEQUENCE</scope>
    <source>
        <strain evidence="3">JKM2019</strain>
        <tissue evidence="3">Whole body</tissue>
    </source>
</reference>
<feature type="region of interest" description="Disordered" evidence="2">
    <location>
        <begin position="1205"/>
        <end position="1233"/>
    </location>
</feature>
<protein>
    <submittedName>
        <fullName evidence="3">Uncharacterized protein</fullName>
    </submittedName>
</protein>
<feature type="compositionally biased region" description="Low complexity" evidence="2">
    <location>
        <begin position="1316"/>
        <end position="1325"/>
    </location>
</feature>
<evidence type="ECO:0000313" key="3">
    <source>
        <dbReference type="EMBL" id="KAH7636603.1"/>
    </source>
</evidence>
<feature type="coiled-coil region" evidence="1">
    <location>
        <begin position="1973"/>
        <end position="2028"/>
    </location>
</feature>
<feature type="compositionally biased region" description="Low complexity" evidence="2">
    <location>
        <begin position="1774"/>
        <end position="1801"/>
    </location>
</feature>
<dbReference type="Proteomes" id="UP000828236">
    <property type="component" value="Unassembled WGS sequence"/>
</dbReference>
<reference evidence="3" key="2">
    <citation type="journal article" date="2021" name="World Allergy Organ. J.">
        <title>Chromosome-level assembly of Dermatophagoides farinae genome and transcriptome reveals two novel allergens Der f 37 and Der f 39.</title>
        <authorList>
            <person name="Chen J."/>
            <person name="Cai Z."/>
            <person name="Fan D."/>
            <person name="Hu J."/>
            <person name="Hou Y."/>
            <person name="He Y."/>
            <person name="Zhang Z."/>
            <person name="Zhao Z."/>
            <person name="Gao P."/>
            <person name="Hu W."/>
            <person name="Sun J."/>
            <person name="Li J."/>
            <person name="Ji K."/>
        </authorList>
    </citation>
    <scope>NUCLEOTIDE SEQUENCE</scope>
    <source>
        <strain evidence="3">JKM2019</strain>
    </source>
</reference>
<feature type="region of interest" description="Disordered" evidence="2">
    <location>
        <begin position="603"/>
        <end position="636"/>
    </location>
</feature>
<dbReference type="EMBL" id="SDOV01000010">
    <property type="protein sequence ID" value="KAH7636603.1"/>
    <property type="molecule type" value="Genomic_DNA"/>
</dbReference>
<feature type="compositionally biased region" description="Polar residues" evidence="2">
    <location>
        <begin position="611"/>
        <end position="625"/>
    </location>
</feature>
<feature type="compositionally biased region" description="Basic residues" evidence="2">
    <location>
        <begin position="1326"/>
        <end position="1336"/>
    </location>
</feature>
<feature type="coiled-coil region" evidence="1">
    <location>
        <begin position="1417"/>
        <end position="1491"/>
    </location>
</feature>
<feature type="region of interest" description="Disordered" evidence="2">
    <location>
        <begin position="1357"/>
        <end position="1380"/>
    </location>
</feature>
<feature type="region of interest" description="Disordered" evidence="2">
    <location>
        <begin position="540"/>
        <end position="560"/>
    </location>
</feature>
<keyword evidence="1" id="KW-0175">Coiled coil</keyword>
<feature type="region of interest" description="Disordered" evidence="2">
    <location>
        <begin position="1767"/>
        <end position="1804"/>
    </location>
</feature>
<comment type="caution">
    <text evidence="3">The sequence shown here is derived from an EMBL/GenBank/DDBJ whole genome shotgun (WGS) entry which is preliminary data.</text>
</comment>
<accession>A0A9D4NR18</accession>
<feature type="compositionally biased region" description="Low complexity" evidence="2">
    <location>
        <begin position="1214"/>
        <end position="1233"/>
    </location>
</feature>
<gene>
    <name evidence="3" type="ORF">HUG17_10573</name>
</gene>
<name>A0A9D4NR18_DERFA</name>
<proteinExistence type="predicted"/>
<evidence type="ECO:0000256" key="1">
    <source>
        <dbReference type="SAM" id="Coils"/>
    </source>
</evidence>
<dbReference type="PANTHER" id="PTHR40240">
    <property type="entry name" value="PLEXUS, ISOFORM A"/>
    <property type="match status" value="1"/>
</dbReference>
<dbReference type="PANTHER" id="PTHR40240:SF1">
    <property type="entry name" value="PLEXUS, ISOFORM A"/>
    <property type="match status" value="1"/>
</dbReference>
<feature type="region of interest" description="Disordered" evidence="2">
    <location>
        <begin position="257"/>
        <end position="276"/>
    </location>
</feature>
<sequence length="2030" mass="227023">MNILPSSLSSTSSSAATAFITTIATNNNDTCTSSIDNRSSIMINSKCSVCDEQLQLSQQQNHEQQQQQQELSSIPYRMLAVRPSIGSKDPFFPILETLTQTSAITVPCCLRCSDLLLEQWNEFELKNIPIKNRLYNVPKMKIIKSNLMIMADNNNHHQQQQQQNIRINHRLYRSQVLSTNDNNNNGNLINVQQQKSAAKDTSTRTPCLQDEVLDLSMTGVNSNSSSSTTMKIDSNNINPSMLTMAVDTTTMSGTLNKSTVLTGHRPRTSSSSSSGGGIGDNIIAISPYSLNSSMTNLIKVSANPVVSTLNLSSNNNHSSTLMMAKKPLYSCTLCHEQCTELYSILLRPMGNCPYFPSLTQDIKIPTIIDSNGKIGVCESCHHQLIVQWDSYQKSNKPILERKYQLIRNKQHNLSEVVLSTRNSTNINHHPHNQQHNHLITTSTPTPPISQSFVSLVAANKTFFCVMCGKDLIASNNPPTSQSSSLSSGSSINNNNTISSSSQAHIAFSILTENDTSGNVIQKKLIVQSAQEINLLPFIPSSSSSSSSPLHSTNTTTSSSANSLKQLQLLHDNGRVLLCHSCFSSINSSTPSLLNLNNCSSSSSSGIHSSLEQPQQQHTSKATTNRSSSSMHHSSNDSLNAMTKTILIQPTSTTSTTTTSMATATTTTTTTTMMKVPDGNELGNQICVACKQHKSEYWVETKENSEKKPFYPFLQHDANELVNSRVRVCAQCHLILEIQWDGFENGYVPYNQRVYQLSSSAKRPPSSSTQFSSVVAAVTTTTTAAAVATSSSSSPAIITQVVNGQPACPLKIQIAVSNSSSSSSSSQPSTLVLGSVNHIQNNNPSEHLLLTTVSTTPNHSIISTINSQDQRYNKLLNELLASIGGPHLHLSGTCLICSQHSATGQTYQIFSTSRNVILSAELGIYPYFPMLKSLIHTTSKKSLSSKNHNIDNNNNNSHLACTYCYHSLMAQWIAYHLYSKPEDRDLSARHYDCRNFVCYVCGVTTYRQFVRSITVKDFPFLRDHKRPPGSLKLNKGESVVTCLTCYQTLTHQWIENERMKVPLEMRKYNWMAVPPPPPPPPITTAIKNESINEPNSKRPTHSDRTIIPILAQTTSLSYQINNANPLNHNGIISVPVSNEMIPKAAIIVNAGNFGNNNIVSQQQQQSNNNNLNVTAPTSFNPSHTLAPLVAAAMAATPVTIKQEMINETSTSEPITTTNNNGSSSSQSSQMNVTTTTATTVLRHLARQQYVQIQYPQQLLQQQPPDSRSNPSNSINLTTLASVAALAGNNRNSTPAISNNNNSMASHHHSNHHHHHQQQSSIDSQHSIHSHSNHHHHHQAYELPKAVINSNSFALHFNALNNNNSNNNDSNNNQQKHQQAKALKPKIEPNETEDIQQQAMANCLAMKKNHLNDNNIQHQLHCQRRIDRTQAQIKELEESIQQEDSNVQDFDHNNLSKVNLEVIQLRKKRLAQLNRLKEKIQQLEQQINQQQQSPENMMMETDENSLSDAELTEIDENRSLDSDLIDVFDEDHESIVEFMDQVLPPLPLKENDDEDLGKMEFLSLLGLTTHRMKREDDLDNYIQTKMNRRLTHASFKVDWLYEQENDILEVDPKYETFKRWPYFRESRINPNSDRLHTKGVRKSNRNKMQFFETLGLKPPTMENRLKTEINWLAVIRNRQMRRKRRLICVGKQYQNLDEKILQTWIPSLISSSISNDNNSKLIERINTKVIPNLDDYINYKEESTTESNDNLDQQQHDETQIMTFDCNPAEVIRPPSSSSSSMQRTIITQQQQQQQSSSTFQQSKMLSTKNDQNTIVVINDNHHQQQQPSAQTTTIIPAATNKMLDPKQFAQKFHESVLLETQKQMNGKQQQQLQTNGSIVNIINSDSMHHYPLMLTTTTAATTSNAQHAAIIYSDQHHLRPVMNNSTSNPQQQPQLLIDRNGLISTITATPATVITSIKVPATSAATTTITPPDKLNIRDQILNLQHRIDDINREYSGLNEKRNEIVMTMQKLEREKTLFQLEIDRLSKCLD</sequence>
<evidence type="ECO:0000256" key="2">
    <source>
        <dbReference type="SAM" id="MobiDB-lite"/>
    </source>
</evidence>
<feature type="compositionally biased region" description="Basic residues" evidence="2">
    <location>
        <begin position="1304"/>
        <end position="1315"/>
    </location>
</feature>
<feature type="region of interest" description="Disordered" evidence="2">
    <location>
        <begin position="1288"/>
        <end position="1337"/>
    </location>
</feature>